<dbReference type="GO" id="GO:0016020">
    <property type="term" value="C:membrane"/>
    <property type="evidence" value="ECO:0007669"/>
    <property type="project" value="UniProtKB-SubCell"/>
</dbReference>
<evidence type="ECO:0000256" key="6">
    <source>
        <dbReference type="SAM" id="Phobius"/>
    </source>
</evidence>
<evidence type="ECO:0000259" key="7">
    <source>
        <dbReference type="PROSITE" id="PS50262"/>
    </source>
</evidence>
<comment type="caution">
    <text evidence="8">The sequence shown here is derived from an EMBL/GenBank/DDBJ whole genome shotgun (WGS) entry which is preliminary data.</text>
</comment>
<evidence type="ECO:0000313" key="8">
    <source>
        <dbReference type="EMBL" id="CAF1666989.1"/>
    </source>
</evidence>
<keyword evidence="2 6" id="KW-0812">Transmembrane</keyword>
<evidence type="ECO:0000256" key="4">
    <source>
        <dbReference type="ARBA" id="ARBA00023136"/>
    </source>
</evidence>
<evidence type="ECO:0000256" key="3">
    <source>
        <dbReference type="ARBA" id="ARBA00022989"/>
    </source>
</evidence>
<accession>A0A8S2GAI5</accession>
<dbReference type="PROSITE" id="PS50262">
    <property type="entry name" value="G_PROTEIN_RECEP_F1_2"/>
    <property type="match status" value="1"/>
</dbReference>
<evidence type="ECO:0000313" key="9">
    <source>
        <dbReference type="EMBL" id="CAF4534198.1"/>
    </source>
</evidence>
<dbReference type="InterPro" id="IPR017452">
    <property type="entry name" value="GPCR_Rhodpsn_7TM"/>
</dbReference>
<feature type="region of interest" description="Disordered" evidence="5">
    <location>
        <begin position="127"/>
        <end position="149"/>
    </location>
</feature>
<keyword evidence="4 6" id="KW-0472">Membrane</keyword>
<feature type="transmembrane region" description="Helical" evidence="6">
    <location>
        <begin position="12"/>
        <end position="37"/>
    </location>
</feature>
<comment type="subcellular location">
    <subcellularLocation>
        <location evidence="1">Membrane</location>
    </subcellularLocation>
</comment>
<keyword evidence="3 6" id="KW-1133">Transmembrane helix</keyword>
<dbReference type="Proteomes" id="UP000677228">
    <property type="component" value="Unassembled WGS sequence"/>
</dbReference>
<dbReference type="PANTHER" id="PTHR46895">
    <property type="entry name" value="PROTEIN CBG20548-RELATED"/>
    <property type="match status" value="1"/>
</dbReference>
<dbReference type="Gene3D" id="1.20.1070.10">
    <property type="entry name" value="Rhodopsin 7-helix transmembrane proteins"/>
    <property type="match status" value="1"/>
</dbReference>
<dbReference type="EMBL" id="CAJNOK010072769">
    <property type="protein sequence ID" value="CAF1666989.1"/>
    <property type="molecule type" value="Genomic_DNA"/>
</dbReference>
<dbReference type="EMBL" id="CAJOBA010105095">
    <property type="protein sequence ID" value="CAF4534198.1"/>
    <property type="molecule type" value="Genomic_DNA"/>
</dbReference>
<evidence type="ECO:0000313" key="10">
    <source>
        <dbReference type="Proteomes" id="UP000677228"/>
    </source>
</evidence>
<feature type="domain" description="G-protein coupled receptors family 1 profile" evidence="7">
    <location>
        <begin position="1"/>
        <end position="70"/>
    </location>
</feature>
<evidence type="ECO:0000256" key="1">
    <source>
        <dbReference type="ARBA" id="ARBA00004370"/>
    </source>
</evidence>
<sequence length="164" mass="19502">PFQTHLKERTQRITVTLLLVSCSFLLLNAPYCILWLLNYINKFQNQNLKSIKELTELFMLTNFCINFLLYCIGGKLFRSQLKCLLKCRFNDMYFHYTITKTKQQQQSMTKTNKKPTQKIQILSTLSTTRQSNKTKKRSSSNDTTTSQNRNNFYFNSRIYYNKSI</sequence>
<organism evidence="8 10">
    <name type="scientific">Didymodactylos carnosus</name>
    <dbReference type="NCBI Taxonomy" id="1234261"/>
    <lineage>
        <taxon>Eukaryota</taxon>
        <taxon>Metazoa</taxon>
        <taxon>Spiralia</taxon>
        <taxon>Gnathifera</taxon>
        <taxon>Rotifera</taxon>
        <taxon>Eurotatoria</taxon>
        <taxon>Bdelloidea</taxon>
        <taxon>Philodinida</taxon>
        <taxon>Philodinidae</taxon>
        <taxon>Didymodactylos</taxon>
    </lineage>
</organism>
<dbReference type="SUPFAM" id="SSF81321">
    <property type="entry name" value="Family A G protein-coupled receptor-like"/>
    <property type="match status" value="1"/>
</dbReference>
<feature type="transmembrane region" description="Helical" evidence="6">
    <location>
        <begin position="57"/>
        <end position="77"/>
    </location>
</feature>
<reference evidence="8" key="1">
    <citation type="submission" date="2021-02" db="EMBL/GenBank/DDBJ databases">
        <authorList>
            <person name="Nowell W R."/>
        </authorList>
    </citation>
    <scope>NUCLEOTIDE SEQUENCE</scope>
</reference>
<dbReference type="AlphaFoldDB" id="A0A8S2GAI5"/>
<dbReference type="Proteomes" id="UP000682733">
    <property type="component" value="Unassembled WGS sequence"/>
</dbReference>
<protein>
    <recommendedName>
        <fullName evidence="7">G-protein coupled receptors family 1 profile domain-containing protein</fullName>
    </recommendedName>
</protein>
<evidence type="ECO:0000256" key="2">
    <source>
        <dbReference type="ARBA" id="ARBA00022692"/>
    </source>
</evidence>
<evidence type="ECO:0000256" key="5">
    <source>
        <dbReference type="SAM" id="MobiDB-lite"/>
    </source>
</evidence>
<feature type="compositionally biased region" description="Polar residues" evidence="5">
    <location>
        <begin position="140"/>
        <end position="149"/>
    </location>
</feature>
<gene>
    <name evidence="8" type="ORF">OVA965_LOCUS45551</name>
    <name evidence="9" type="ORF">TMI583_LOCUS49148</name>
</gene>
<proteinExistence type="predicted"/>
<name>A0A8S2GAI5_9BILA</name>
<feature type="non-terminal residue" evidence="8">
    <location>
        <position position="1"/>
    </location>
</feature>